<evidence type="ECO:0000256" key="1">
    <source>
        <dbReference type="ARBA" id="ARBA00004613"/>
    </source>
</evidence>
<dbReference type="SMART" id="SM00020">
    <property type="entry name" value="Tryp_SPc"/>
    <property type="match status" value="1"/>
</dbReference>
<keyword evidence="7" id="KW-0865">Zymogen</keyword>
<dbReference type="InterPro" id="IPR051333">
    <property type="entry name" value="CLIP_Serine_Protease"/>
</dbReference>
<dbReference type="PROSITE" id="PS50240">
    <property type="entry name" value="TRYPSIN_DOM"/>
    <property type="match status" value="1"/>
</dbReference>
<comment type="subcellular location">
    <subcellularLocation>
        <location evidence="1">Secreted</location>
    </subcellularLocation>
</comment>
<dbReference type="Proteomes" id="UP000625711">
    <property type="component" value="Unassembled WGS sequence"/>
</dbReference>
<evidence type="ECO:0000256" key="6">
    <source>
        <dbReference type="ARBA" id="ARBA00022825"/>
    </source>
</evidence>
<reference evidence="12" key="1">
    <citation type="submission" date="2020-08" db="EMBL/GenBank/DDBJ databases">
        <title>Genome sequencing and assembly of the red palm weevil Rhynchophorus ferrugineus.</title>
        <authorList>
            <person name="Dias G.B."/>
            <person name="Bergman C.M."/>
            <person name="Manee M."/>
        </authorList>
    </citation>
    <scope>NUCLEOTIDE SEQUENCE</scope>
    <source>
        <strain evidence="12">AA-2017</strain>
        <tissue evidence="12">Whole larva</tissue>
    </source>
</reference>
<dbReference type="InterPro" id="IPR043504">
    <property type="entry name" value="Peptidase_S1_PA_chymotrypsin"/>
</dbReference>
<dbReference type="InterPro" id="IPR031986">
    <property type="entry name" value="GD_N"/>
</dbReference>
<evidence type="ECO:0000256" key="3">
    <source>
        <dbReference type="ARBA" id="ARBA00022670"/>
    </source>
</evidence>
<dbReference type="Pfam" id="PF00089">
    <property type="entry name" value="Trypsin"/>
    <property type="match status" value="1"/>
</dbReference>
<dbReference type="PRINTS" id="PR00722">
    <property type="entry name" value="CHYMOTRYPSIN"/>
</dbReference>
<dbReference type="Pfam" id="PF16030">
    <property type="entry name" value="GD_N"/>
    <property type="match status" value="1"/>
</dbReference>
<dbReference type="Gene3D" id="2.40.10.10">
    <property type="entry name" value="Trypsin-like serine proteases"/>
    <property type="match status" value="1"/>
</dbReference>
<dbReference type="AlphaFoldDB" id="A0A834I4Z9"/>
<keyword evidence="8" id="KW-1015">Disulfide bond</keyword>
<dbReference type="GO" id="GO:0004252">
    <property type="term" value="F:serine-type endopeptidase activity"/>
    <property type="evidence" value="ECO:0007669"/>
    <property type="project" value="InterPro"/>
</dbReference>
<keyword evidence="2" id="KW-0964">Secreted</keyword>
<evidence type="ECO:0000259" key="11">
    <source>
        <dbReference type="PROSITE" id="PS50240"/>
    </source>
</evidence>
<name>A0A834I4Z9_RHYFE</name>
<evidence type="ECO:0000313" key="12">
    <source>
        <dbReference type="EMBL" id="KAF7271763.1"/>
    </source>
</evidence>
<evidence type="ECO:0000256" key="9">
    <source>
        <dbReference type="SAM" id="MobiDB-lite"/>
    </source>
</evidence>
<feature type="compositionally biased region" description="Pro residues" evidence="9">
    <location>
        <begin position="248"/>
        <end position="258"/>
    </location>
</feature>
<feature type="compositionally biased region" description="Low complexity" evidence="9">
    <location>
        <begin position="233"/>
        <end position="247"/>
    </location>
</feature>
<dbReference type="OrthoDB" id="238681at2759"/>
<dbReference type="GO" id="GO:0006508">
    <property type="term" value="P:proteolysis"/>
    <property type="evidence" value="ECO:0007669"/>
    <property type="project" value="UniProtKB-KW"/>
</dbReference>
<gene>
    <name evidence="12" type="ORF">GWI33_015405</name>
</gene>
<dbReference type="InterPro" id="IPR001254">
    <property type="entry name" value="Trypsin_dom"/>
</dbReference>
<dbReference type="PANTHER" id="PTHR24260">
    <property type="match status" value="1"/>
</dbReference>
<evidence type="ECO:0000256" key="10">
    <source>
        <dbReference type="SAM" id="SignalP"/>
    </source>
</evidence>
<evidence type="ECO:0000256" key="4">
    <source>
        <dbReference type="ARBA" id="ARBA00022729"/>
    </source>
</evidence>
<feature type="chain" id="PRO_5032390396" description="Peptidase S1 domain-containing protein" evidence="10">
    <location>
        <begin position="20"/>
        <end position="607"/>
    </location>
</feature>
<organism evidence="12 13">
    <name type="scientific">Rhynchophorus ferrugineus</name>
    <name type="common">Red palm weevil</name>
    <name type="synonym">Curculio ferrugineus</name>
    <dbReference type="NCBI Taxonomy" id="354439"/>
    <lineage>
        <taxon>Eukaryota</taxon>
        <taxon>Metazoa</taxon>
        <taxon>Ecdysozoa</taxon>
        <taxon>Arthropoda</taxon>
        <taxon>Hexapoda</taxon>
        <taxon>Insecta</taxon>
        <taxon>Pterygota</taxon>
        <taxon>Neoptera</taxon>
        <taxon>Endopterygota</taxon>
        <taxon>Coleoptera</taxon>
        <taxon>Polyphaga</taxon>
        <taxon>Cucujiformia</taxon>
        <taxon>Curculionidae</taxon>
        <taxon>Dryophthorinae</taxon>
        <taxon>Rhynchophorus</taxon>
    </lineage>
</organism>
<evidence type="ECO:0000313" key="13">
    <source>
        <dbReference type="Proteomes" id="UP000625711"/>
    </source>
</evidence>
<keyword evidence="5" id="KW-0378">Hydrolase</keyword>
<dbReference type="InterPro" id="IPR001314">
    <property type="entry name" value="Peptidase_S1A"/>
</dbReference>
<dbReference type="SUPFAM" id="SSF50494">
    <property type="entry name" value="Trypsin-like serine proteases"/>
    <property type="match status" value="1"/>
</dbReference>
<dbReference type="InterPro" id="IPR018114">
    <property type="entry name" value="TRYPSIN_HIS"/>
</dbReference>
<dbReference type="CDD" id="cd00190">
    <property type="entry name" value="Tryp_SPc"/>
    <property type="match status" value="1"/>
</dbReference>
<keyword evidence="4 10" id="KW-0732">Signal</keyword>
<protein>
    <recommendedName>
        <fullName evidence="11">Peptidase S1 domain-containing protein</fullName>
    </recommendedName>
</protein>
<feature type="domain" description="Peptidase S1" evidence="11">
    <location>
        <begin position="353"/>
        <end position="607"/>
    </location>
</feature>
<feature type="compositionally biased region" description="Polar residues" evidence="9">
    <location>
        <begin position="288"/>
        <end position="303"/>
    </location>
</feature>
<keyword evidence="3" id="KW-0645">Protease</keyword>
<dbReference type="GO" id="GO:0005576">
    <property type="term" value="C:extracellular region"/>
    <property type="evidence" value="ECO:0007669"/>
    <property type="project" value="UniProtKB-SubCell"/>
</dbReference>
<accession>A0A834I4Z9</accession>
<feature type="region of interest" description="Disordered" evidence="9">
    <location>
        <begin position="231"/>
        <end position="303"/>
    </location>
</feature>
<comment type="caution">
    <text evidence="12">The sequence shown here is derived from an EMBL/GenBank/DDBJ whole genome shotgun (WGS) entry which is preliminary data.</text>
</comment>
<dbReference type="EMBL" id="JAACXV010013902">
    <property type="protein sequence ID" value="KAF7271763.1"/>
    <property type="molecule type" value="Genomic_DNA"/>
</dbReference>
<evidence type="ECO:0000256" key="5">
    <source>
        <dbReference type="ARBA" id="ARBA00022801"/>
    </source>
</evidence>
<evidence type="ECO:0000256" key="8">
    <source>
        <dbReference type="ARBA" id="ARBA00023157"/>
    </source>
</evidence>
<feature type="signal peptide" evidence="10">
    <location>
        <begin position="1"/>
        <end position="19"/>
    </location>
</feature>
<dbReference type="PROSITE" id="PS00134">
    <property type="entry name" value="TRYPSIN_HIS"/>
    <property type="match status" value="1"/>
</dbReference>
<evidence type="ECO:0000256" key="2">
    <source>
        <dbReference type="ARBA" id="ARBA00022525"/>
    </source>
</evidence>
<sequence>MTILVMVFLLTSLLNKSFCGFHTVKYSRSIDGGSFSTDSPCPNIFQYQTDGNGELIGLIRINPFEYSNSRIQLDVELSLGNSVHGYNGKIVLAESKDRVITDIFNRKPIFYKVLFPPWQGIPPRVTKIAVNGILICNGPRIPIQIVAILTTINLQHKLSVGVTPLISSSDPTIDGSINNITPDNGGNFYFLNWQGTSTYNYNSPNNPYPIDVRRDDLPTIIEIDASGDDPKYFNPFLNSNNPFNFNPQKPPPPPPPPTSTQASSPLEGKRGNPSEAFPQNPFFVGLSTPETPSKTPIQIGNNPFFNPKTSEAPVIQNPTTVSPKVPQRGNTDIDALANVDNICGRPIATNSLIVNGHSVPKGAYPWLVAIFRQLENLSLNYICSGSLISNRHVVTAAHCVKVDSRRIKPTELLCVFGKLNIRKWVLSQGEKMLEPESVTIHPDYESGSANADIAMLTFPDPIEFNKVIRPICLWSGSNDLNLVVGKEGIVVGWGRDENGDISTAEPRQISLPIVSQLSCVRSDKNSGGAFLHITSDNTFCAGHRNGSGPCNGDSGSGFLLRRDGVFYLRGIVSTALSDATHRSCNLKEYVVFTDASKYLDWVLSVMR</sequence>
<proteinExistence type="predicted"/>
<dbReference type="InterPro" id="IPR009003">
    <property type="entry name" value="Peptidase_S1_PA"/>
</dbReference>
<keyword evidence="13" id="KW-1185">Reference proteome</keyword>
<evidence type="ECO:0000256" key="7">
    <source>
        <dbReference type="ARBA" id="ARBA00023145"/>
    </source>
</evidence>
<dbReference type="PANTHER" id="PTHR24260:SF143">
    <property type="entry name" value="SERINE PROTEASE GD-LIKE PROTEIN"/>
    <property type="match status" value="1"/>
</dbReference>
<dbReference type="FunFam" id="2.40.10.10:FF:000146">
    <property type="entry name" value="Serine protease 53"/>
    <property type="match status" value="1"/>
</dbReference>
<keyword evidence="6" id="KW-0720">Serine protease</keyword>